<evidence type="ECO:0000313" key="3">
    <source>
        <dbReference type="Proteomes" id="UP000604475"/>
    </source>
</evidence>
<comment type="caution">
    <text evidence="2">The sequence shown here is derived from an EMBL/GenBank/DDBJ whole genome shotgun (WGS) entry which is preliminary data.</text>
</comment>
<dbReference type="Proteomes" id="UP000604475">
    <property type="component" value="Unassembled WGS sequence"/>
</dbReference>
<feature type="region of interest" description="Disordered" evidence="1">
    <location>
        <begin position="79"/>
        <end position="117"/>
    </location>
</feature>
<reference evidence="2" key="1">
    <citation type="submission" date="2020-12" db="EMBL/GenBank/DDBJ databases">
        <title>Genomic characterization of non-nitrogen-fixing Frankia strains.</title>
        <authorList>
            <person name="Carlos-Shanley C."/>
            <person name="Guerra T."/>
            <person name="Hahn D."/>
        </authorList>
    </citation>
    <scope>NUCLEOTIDE SEQUENCE</scope>
    <source>
        <strain evidence="2">CN6</strain>
    </source>
</reference>
<accession>A0A937REW8</accession>
<feature type="compositionally biased region" description="Polar residues" evidence="1">
    <location>
        <begin position="107"/>
        <end position="117"/>
    </location>
</feature>
<dbReference type="EMBL" id="JAEACQ010000255">
    <property type="protein sequence ID" value="MBL7630858.1"/>
    <property type="molecule type" value="Genomic_DNA"/>
</dbReference>
<evidence type="ECO:0000313" key="2">
    <source>
        <dbReference type="EMBL" id="MBL7630858.1"/>
    </source>
</evidence>
<feature type="region of interest" description="Disordered" evidence="1">
    <location>
        <begin position="1"/>
        <end position="21"/>
    </location>
</feature>
<sequence>MTASTRPRPVANGRGPLHGVPMAPLFRQKWISPRFAEGTTTSKLREFPNWLSIITGLPATPSANHTVVRQTAAELWSRQMWTRRDPTRTTASRLPTPPPRLPWMRLTASTRPSSGRI</sequence>
<protein>
    <submittedName>
        <fullName evidence="2">Uncharacterized protein</fullName>
    </submittedName>
</protein>
<keyword evidence="3" id="KW-1185">Reference proteome</keyword>
<name>A0A937REW8_9ACTN</name>
<dbReference type="AlphaFoldDB" id="A0A937REW8"/>
<evidence type="ECO:0000256" key="1">
    <source>
        <dbReference type="SAM" id="MobiDB-lite"/>
    </source>
</evidence>
<dbReference type="RefSeq" id="WP_203000758.1">
    <property type="nucleotide sequence ID" value="NZ_JADWYU010000139.1"/>
</dbReference>
<gene>
    <name evidence="2" type="ORF">I7412_27585</name>
</gene>
<proteinExistence type="predicted"/>
<organism evidence="2 3">
    <name type="scientific">Frankia nepalensis</name>
    <dbReference type="NCBI Taxonomy" id="1836974"/>
    <lineage>
        <taxon>Bacteria</taxon>
        <taxon>Bacillati</taxon>
        <taxon>Actinomycetota</taxon>
        <taxon>Actinomycetes</taxon>
        <taxon>Frankiales</taxon>
        <taxon>Frankiaceae</taxon>
        <taxon>Frankia</taxon>
    </lineage>
</organism>